<sequence>MVEASMKTTNLTDASEGLIKAKHFYDTCMDILSIEKDQGTKLGALLHSGKAEDLKLYGFEDGTGRWALIDPEYSDTSVLSIETQIGKKIIF</sequence>
<evidence type="ECO:0000313" key="2">
    <source>
        <dbReference type="WBParaSite" id="PSU_v2.g17180.t1"/>
    </source>
</evidence>
<dbReference type="Proteomes" id="UP000887577">
    <property type="component" value="Unplaced"/>
</dbReference>
<protein>
    <submittedName>
        <fullName evidence="2">Uncharacterized protein</fullName>
    </submittedName>
</protein>
<name>A0A914YAF1_9BILA</name>
<organism evidence="1 2">
    <name type="scientific">Panagrolaimus superbus</name>
    <dbReference type="NCBI Taxonomy" id="310955"/>
    <lineage>
        <taxon>Eukaryota</taxon>
        <taxon>Metazoa</taxon>
        <taxon>Ecdysozoa</taxon>
        <taxon>Nematoda</taxon>
        <taxon>Chromadorea</taxon>
        <taxon>Rhabditida</taxon>
        <taxon>Tylenchina</taxon>
        <taxon>Panagrolaimomorpha</taxon>
        <taxon>Panagrolaimoidea</taxon>
        <taxon>Panagrolaimidae</taxon>
        <taxon>Panagrolaimus</taxon>
    </lineage>
</organism>
<dbReference type="WBParaSite" id="PSU_v2.g17180.t1">
    <property type="protein sequence ID" value="PSU_v2.g17180.t1"/>
    <property type="gene ID" value="PSU_v2.g17180"/>
</dbReference>
<dbReference type="AlphaFoldDB" id="A0A914YAF1"/>
<accession>A0A914YAF1</accession>
<reference evidence="2" key="1">
    <citation type="submission" date="2022-11" db="UniProtKB">
        <authorList>
            <consortium name="WormBaseParasite"/>
        </authorList>
    </citation>
    <scope>IDENTIFICATION</scope>
</reference>
<keyword evidence="1" id="KW-1185">Reference proteome</keyword>
<evidence type="ECO:0000313" key="1">
    <source>
        <dbReference type="Proteomes" id="UP000887577"/>
    </source>
</evidence>
<proteinExistence type="predicted"/>